<evidence type="ECO:0000313" key="4">
    <source>
        <dbReference type="Proteomes" id="UP000654918"/>
    </source>
</evidence>
<name>A0A8H6KL63_9PEZI</name>
<dbReference type="Proteomes" id="UP000654918">
    <property type="component" value="Unassembled WGS sequence"/>
</dbReference>
<feature type="region of interest" description="Disordered" evidence="1">
    <location>
        <begin position="292"/>
        <end position="311"/>
    </location>
</feature>
<protein>
    <submittedName>
        <fullName evidence="3">SUR7 protein</fullName>
    </submittedName>
</protein>
<keyword evidence="2" id="KW-1133">Transmembrane helix</keyword>
<keyword evidence="2" id="KW-0812">Transmembrane</keyword>
<sequence length="361" mass="41056">MERPLEEQKKTHSWPSPVWREWHLTAKQFSAKKTLSWFIVGFTGASIAFLLPPLLAGMGNERILQNLYFLEAETGPNKELTRFTYSGNSWAWGARHDEVLGDPNGAGTYDKQIIDMSRVTYVMFTGALIADFVLLGLAMWDLTMVRIGYKTLGILYTYTWAILATAVGLATATFVMARNHFLAKNHEAHLGIPAIALTYTAVLYLLIATVLAWIGTIGDNYQTQFWAMMPPPIKETLGDSIPEMPDDVSRHITPSEIDSLEMQPIQHVQPMDLVQPQQLRLPRYQQEVSSYGYPQHEFPNPPDRSRDLARTGRSYSHVRARAMFHADPASDPHLRRITQRSADEMRAIQRSTDRPGPRWMR</sequence>
<keyword evidence="4" id="KW-1185">Reference proteome</keyword>
<feature type="region of interest" description="Disordered" evidence="1">
    <location>
        <begin position="340"/>
        <end position="361"/>
    </location>
</feature>
<feature type="compositionally biased region" description="Basic and acidic residues" evidence="1">
    <location>
        <begin position="341"/>
        <end position="361"/>
    </location>
</feature>
<feature type="transmembrane region" description="Helical" evidence="2">
    <location>
        <begin position="160"/>
        <end position="178"/>
    </location>
</feature>
<accession>A0A8H6KL63</accession>
<dbReference type="PANTHER" id="PTHR36414">
    <property type="entry name" value="PROTEIN SUR7"/>
    <property type="match status" value="1"/>
</dbReference>
<keyword evidence="2" id="KW-0472">Membrane</keyword>
<reference evidence="3" key="1">
    <citation type="journal article" date="2020" name="Phytopathology">
        <title>Genome Sequence Resources of Colletotrichum truncatum, C. plurivorum, C. musicola, and C. sojae: Four Species Pathogenic to Soybean (Glycine max).</title>
        <authorList>
            <person name="Rogerio F."/>
            <person name="Boufleur T.R."/>
            <person name="Ciampi-Guillardi M."/>
            <person name="Sukno S.A."/>
            <person name="Thon M.R."/>
            <person name="Massola Junior N.S."/>
            <person name="Baroncelli R."/>
        </authorList>
    </citation>
    <scope>NUCLEOTIDE SEQUENCE</scope>
    <source>
        <strain evidence="3">LFN00145</strain>
    </source>
</reference>
<dbReference type="GO" id="GO:0030866">
    <property type="term" value="P:cortical actin cytoskeleton organization"/>
    <property type="evidence" value="ECO:0007669"/>
    <property type="project" value="TreeGrafter"/>
</dbReference>
<dbReference type="GO" id="GO:0005886">
    <property type="term" value="C:plasma membrane"/>
    <property type="evidence" value="ECO:0007669"/>
    <property type="project" value="TreeGrafter"/>
</dbReference>
<evidence type="ECO:0000256" key="2">
    <source>
        <dbReference type="SAM" id="Phobius"/>
    </source>
</evidence>
<evidence type="ECO:0000256" key="1">
    <source>
        <dbReference type="SAM" id="MobiDB-lite"/>
    </source>
</evidence>
<feature type="transmembrane region" description="Helical" evidence="2">
    <location>
        <begin position="119"/>
        <end position="140"/>
    </location>
</feature>
<proteinExistence type="predicted"/>
<dbReference type="GO" id="GO:0045121">
    <property type="term" value="C:membrane raft"/>
    <property type="evidence" value="ECO:0007669"/>
    <property type="project" value="TreeGrafter"/>
</dbReference>
<dbReference type="GO" id="GO:0006897">
    <property type="term" value="P:endocytosis"/>
    <property type="evidence" value="ECO:0007669"/>
    <property type="project" value="TreeGrafter"/>
</dbReference>
<feature type="transmembrane region" description="Helical" evidence="2">
    <location>
        <begin position="190"/>
        <end position="214"/>
    </location>
</feature>
<dbReference type="GO" id="GO:0005938">
    <property type="term" value="C:cell cortex"/>
    <property type="evidence" value="ECO:0007669"/>
    <property type="project" value="TreeGrafter"/>
</dbReference>
<dbReference type="PANTHER" id="PTHR36414:SF1">
    <property type="entry name" value="PROTEIN SUR7"/>
    <property type="match status" value="1"/>
</dbReference>
<organism evidence="3 4">
    <name type="scientific">Colletotrichum plurivorum</name>
    <dbReference type="NCBI Taxonomy" id="2175906"/>
    <lineage>
        <taxon>Eukaryota</taxon>
        <taxon>Fungi</taxon>
        <taxon>Dikarya</taxon>
        <taxon>Ascomycota</taxon>
        <taxon>Pezizomycotina</taxon>
        <taxon>Sordariomycetes</taxon>
        <taxon>Hypocreomycetidae</taxon>
        <taxon>Glomerellales</taxon>
        <taxon>Glomerellaceae</taxon>
        <taxon>Colletotrichum</taxon>
        <taxon>Colletotrichum orchidearum species complex</taxon>
    </lineage>
</organism>
<dbReference type="AlphaFoldDB" id="A0A8H6KL63"/>
<dbReference type="GO" id="GO:0032185">
    <property type="term" value="P:septin cytoskeleton organization"/>
    <property type="evidence" value="ECO:0007669"/>
    <property type="project" value="TreeGrafter"/>
</dbReference>
<feature type="transmembrane region" description="Helical" evidence="2">
    <location>
        <begin position="35"/>
        <end position="56"/>
    </location>
</feature>
<comment type="caution">
    <text evidence="3">The sequence shown here is derived from an EMBL/GenBank/DDBJ whole genome shotgun (WGS) entry which is preliminary data.</text>
</comment>
<dbReference type="EMBL" id="WIGO01000062">
    <property type="protein sequence ID" value="KAF6833091.1"/>
    <property type="molecule type" value="Genomic_DNA"/>
</dbReference>
<gene>
    <name evidence="3" type="ORF">CPLU01_05770</name>
</gene>
<dbReference type="GO" id="GO:0031505">
    <property type="term" value="P:fungal-type cell wall organization"/>
    <property type="evidence" value="ECO:0007669"/>
    <property type="project" value="TreeGrafter"/>
</dbReference>
<evidence type="ECO:0000313" key="3">
    <source>
        <dbReference type="EMBL" id="KAF6833091.1"/>
    </source>
</evidence>